<dbReference type="EMBL" id="QEKK01000009">
    <property type="protein sequence ID" value="PVY47371.1"/>
    <property type="molecule type" value="Genomic_DNA"/>
</dbReference>
<keyword evidence="3" id="KW-1185">Reference proteome</keyword>
<reference evidence="1 3" key="1">
    <citation type="journal article" date="2015" name="Nat. Commun.">
        <title>Production of butyrate from lysine and the Amadori product fructoselysine by a human gut commensal.</title>
        <authorList>
            <person name="Bui T.P."/>
            <person name="Ritari J."/>
            <person name="Boeren S."/>
            <person name="de Waard P."/>
            <person name="Plugge C.M."/>
            <person name="de Vos W.M."/>
        </authorList>
    </citation>
    <scope>NUCLEOTIDE SEQUENCE [LARGE SCALE GENOMIC DNA]</scope>
    <source>
        <strain evidence="1 3">AF211</strain>
    </source>
</reference>
<dbReference type="AlphaFoldDB" id="A0A0S2W5D1"/>
<evidence type="ECO:0000313" key="1">
    <source>
        <dbReference type="EMBL" id="ALP94568.1"/>
    </source>
</evidence>
<accession>A0A0S2W5D1</accession>
<dbReference type="GeneID" id="93230764"/>
<evidence type="ECO:0000313" key="4">
    <source>
        <dbReference type="Proteomes" id="UP000245778"/>
    </source>
</evidence>
<evidence type="ECO:0000313" key="2">
    <source>
        <dbReference type="EMBL" id="PVY47371.1"/>
    </source>
</evidence>
<reference evidence="2 4" key="3">
    <citation type="submission" date="2018-04" db="EMBL/GenBank/DDBJ databases">
        <title>Genomic Encyclopedia of Type Strains, Phase IV (KMG-IV): sequencing the most valuable type-strain genomes for metagenomic binning, comparative biology and taxonomic classification.</title>
        <authorList>
            <person name="Goeker M."/>
        </authorList>
    </citation>
    <scope>NUCLEOTIDE SEQUENCE [LARGE SCALE GENOMIC DNA]</scope>
    <source>
        <strain evidence="2 4">DSM 26588</strain>
    </source>
</reference>
<organism evidence="1 3">
    <name type="scientific">Intestinimonas butyriciproducens</name>
    <dbReference type="NCBI Taxonomy" id="1297617"/>
    <lineage>
        <taxon>Bacteria</taxon>
        <taxon>Bacillati</taxon>
        <taxon>Bacillota</taxon>
        <taxon>Clostridia</taxon>
        <taxon>Eubacteriales</taxon>
        <taxon>Intestinimonas</taxon>
    </lineage>
</organism>
<gene>
    <name evidence="2" type="ORF">C7373_10929</name>
    <name evidence="1" type="ORF">IB211_02177</name>
</gene>
<sequence length="58" mass="6891">MQREYADMYALFRHDHKAEAYFESLPDYVRDQISMRVKNVNTFDDLQGYADNLLRGDG</sequence>
<proteinExistence type="predicted"/>
<dbReference type="KEGG" id="ibu:IB211_02177"/>
<dbReference type="EMBL" id="CP011307">
    <property type="protein sequence ID" value="ALP94568.1"/>
    <property type="molecule type" value="Genomic_DNA"/>
</dbReference>
<name>A0A0S2W5D1_9FIRM</name>
<dbReference type="Proteomes" id="UP000245778">
    <property type="component" value="Unassembled WGS sequence"/>
</dbReference>
<dbReference type="eggNOG" id="ENOG5033FI4">
    <property type="taxonomic scope" value="Bacteria"/>
</dbReference>
<dbReference type="STRING" id="1297617.IB211_02177"/>
<dbReference type="RefSeq" id="WP_165366567.1">
    <property type="nucleotide sequence ID" value="NZ_CALICV010000079.1"/>
</dbReference>
<evidence type="ECO:0000313" key="3">
    <source>
        <dbReference type="Proteomes" id="UP000064844"/>
    </source>
</evidence>
<dbReference type="Proteomes" id="UP000064844">
    <property type="component" value="Chromosome"/>
</dbReference>
<reference evidence="3" key="2">
    <citation type="submission" date="2015-04" db="EMBL/GenBank/DDBJ databases">
        <title>A butyrogenic pathway from the amino acid lysine in a human gut commensal.</title>
        <authorList>
            <person name="de Vos W.M."/>
            <person name="Bui N.T.P."/>
            <person name="Plugge C.M."/>
            <person name="Ritari J."/>
        </authorList>
    </citation>
    <scope>NUCLEOTIDE SEQUENCE [LARGE SCALE GENOMIC DNA]</scope>
    <source>
        <strain evidence="3">AF211</strain>
    </source>
</reference>
<protein>
    <submittedName>
        <fullName evidence="1">Uncharacterized protein</fullName>
    </submittedName>
</protein>